<sequence>FFTYRYGTFSQVATFIHVGSDEMIPYNNKPAYFLPTLLMFWEFQIEQRSRRVIYFSNFGYLEKQSLNGNRRRNVLKACATGTPEAAPFSDISLPRWSSVTRLSLSPFSGTKVWYEESKEEAAVDQV</sequence>
<keyword evidence="2" id="KW-1185">Reference proteome</keyword>
<comment type="caution">
    <text evidence="1">The sequence shown here is derived from an EMBL/GenBank/DDBJ whole genome shotgun (WGS) entry which is preliminary data.</text>
</comment>
<dbReference type="EMBL" id="CALNXK010000215">
    <property type="protein sequence ID" value="CAH3176659.1"/>
    <property type="molecule type" value="Genomic_DNA"/>
</dbReference>
<dbReference type="Proteomes" id="UP001159405">
    <property type="component" value="Unassembled WGS sequence"/>
</dbReference>
<proteinExistence type="predicted"/>
<evidence type="ECO:0000313" key="1">
    <source>
        <dbReference type="EMBL" id="CAH3176659.1"/>
    </source>
</evidence>
<feature type="non-terminal residue" evidence="1">
    <location>
        <position position="1"/>
    </location>
</feature>
<gene>
    <name evidence="1" type="ORF">PLOB_00018351</name>
</gene>
<name>A0ABN8RB84_9CNID</name>
<organism evidence="1 2">
    <name type="scientific">Porites lobata</name>
    <dbReference type="NCBI Taxonomy" id="104759"/>
    <lineage>
        <taxon>Eukaryota</taxon>
        <taxon>Metazoa</taxon>
        <taxon>Cnidaria</taxon>
        <taxon>Anthozoa</taxon>
        <taxon>Hexacorallia</taxon>
        <taxon>Scleractinia</taxon>
        <taxon>Fungiina</taxon>
        <taxon>Poritidae</taxon>
        <taxon>Porites</taxon>
    </lineage>
</organism>
<protein>
    <submittedName>
        <fullName evidence="1">Uncharacterized protein</fullName>
    </submittedName>
</protein>
<reference evidence="1 2" key="1">
    <citation type="submission" date="2022-05" db="EMBL/GenBank/DDBJ databases">
        <authorList>
            <consortium name="Genoscope - CEA"/>
            <person name="William W."/>
        </authorList>
    </citation>
    <scope>NUCLEOTIDE SEQUENCE [LARGE SCALE GENOMIC DNA]</scope>
</reference>
<accession>A0ABN8RB84</accession>
<evidence type="ECO:0000313" key="2">
    <source>
        <dbReference type="Proteomes" id="UP001159405"/>
    </source>
</evidence>